<reference evidence="2 3" key="1">
    <citation type="submission" date="2019-11" db="EMBL/GenBank/DDBJ databases">
        <title>Description of Pedobacter sp. LMG 31462T.</title>
        <authorList>
            <person name="Carlier A."/>
            <person name="Qi S."/>
            <person name="Vandamme P."/>
        </authorList>
    </citation>
    <scope>NUCLEOTIDE SEQUENCE [LARGE SCALE GENOMIC DNA]</scope>
    <source>
        <strain evidence="2 3">LMG 31462</strain>
    </source>
</reference>
<evidence type="ECO:0000256" key="1">
    <source>
        <dbReference type="SAM" id="Coils"/>
    </source>
</evidence>
<dbReference type="EMBL" id="WNXC01000001">
    <property type="protein sequence ID" value="MBB2148671.1"/>
    <property type="molecule type" value="Genomic_DNA"/>
</dbReference>
<feature type="coiled-coil region" evidence="1">
    <location>
        <begin position="551"/>
        <end position="578"/>
    </location>
</feature>
<sequence>MAQIPEKKINGDPLFFIDGKEMLKSEMANVNPNDIAMVTVLKEDAYKKYGEKGKNGIILIETKVYSRKRFQRYLSTKSAKYKMLLGDNSDDQNIQYILNEKVLNKDYEGDLASIADSTFIDINIVSAEELKAYKVTDKRYGVLIKTKVKAEPVRQEVKQSKFEPELLILSVGGISFDPTAIKSIEEKNKKLKQEISNPEQMDLSKVKEENSRLMMQSAIAYAEKLNFFNQISMLSQNYLTYRFIERFPNTLVLLKDITAENGLTDLAKIARDENIPYVLSFPSAHIAKEKGHFVLQLKVQLYEAESNSLVLDKEYKGDQTNPGFEFSCDGSIQCTINNALSGALADVIHQIALNNKTLKAEQILARKRFDFIKSEIFPKNNDLSLIKSVVNQSDSTVNFSDLYQTFYSDDKSKFIGFFFRKVDKQGLKGLSESKKDHNVKILSGASIKDKNFLDVPQNYAYIVKGVSSKGKWYYKKDMVTYFEAENENEGKLAYLNKLQDWGYFNDNLIAIDPGFWEGKLFKKIEDKRKHPDWEEYNEMWESEERENRNYIGMYKLVADRLKEEKQAAEDDFKDSIANHVFKPFYDAAIKSKKYKISGYESVLKDFLLIYNADKNVVINPLEIKDDTGMITVRYFVFLRTSGNVYEWNYFPAFTKKKGSAENGIMENLETITKWNYSYDTLDDEQFWSKYVLFKENGVYKYLK</sequence>
<dbReference type="RefSeq" id="WP_182954873.1">
    <property type="nucleotide sequence ID" value="NZ_WNXC01000001.1"/>
</dbReference>
<organism evidence="2 3">
    <name type="scientific">Pedobacter gandavensis</name>
    <dbReference type="NCBI Taxonomy" id="2679963"/>
    <lineage>
        <taxon>Bacteria</taxon>
        <taxon>Pseudomonadati</taxon>
        <taxon>Bacteroidota</taxon>
        <taxon>Sphingobacteriia</taxon>
        <taxon>Sphingobacteriales</taxon>
        <taxon>Sphingobacteriaceae</taxon>
        <taxon>Pedobacter</taxon>
    </lineage>
</organism>
<name>A0ABR6ETT1_9SPHI</name>
<dbReference type="Proteomes" id="UP000636110">
    <property type="component" value="Unassembled WGS sequence"/>
</dbReference>
<protein>
    <submittedName>
        <fullName evidence="2">Uncharacterized protein</fullName>
    </submittedName>
</protein>
<evidence type="ECO:0000313" key="3">
    <source>
        <dbReference type="Proteomes" id="UP000636110"/>
    </source>
</evidence>
<dbReference type="Gene3D" id="2.170.130.10">
    <property type="entry name" value="TonB-dependent receptor, plug domain"/>
    <property type="match status" value="1"/>
</dbReference>
<comment type="caution">
    <text evidence="2">The sequence shown here is derived from an EMBL/GenBank/DDBJ whole genome shotgun (WGS) entry which is preliminary data.</text>
</comment>
<accession>A0ABR6ETT1</accession>
<gene>
    <name evidence="2" type="ORF">GM920_07080</name>
</gene>
<keyword evidence="1" id="KW-0175">Coiled coil</keyword>
<proteinExistence type="predicted"/>
<evidence type="ECO:0000313" key="2">
    <source>
        <dbReference type="EMBL" id="MBB2148671.1"/>
    </source>
</evidence>
<keyword evidence="3" id="KW-1185">Reference proteome</keyword>
<dbReference type="InterPro" id="IPR037066">
    <property type="entry name" value="Plug_dom_sf"/>
</dbReference>